<dbReference type="GO" id="GO:0002949">
    <property type="term" value="P:tRNA threonylcarbamoyladenosine modification"/>
    <property type="evidence" value="ECO:0007669"/>
    <property type="project" value="InterPro"/>
</dbReference>
<dbReference type="RefSeq" id="WP_183728992.1">
    <property type="nucleotide sequence ID" value="NZ_JACHID010000002.1"/>
</dbReference>
<gene>
    <name evidence="2" type="ORF">HNR37_000350</name>
</gene>
<reference evidence="2 3" key="1">
    <citation type="submission" date="2020-08" db="EMBL/GenBank/DDBJ databases">
        <title>Genomic Encyclopedia of Type Strains, Phase IV (KMG-IV): sequencing the most valuable type-strain genomes for metagenomic binning, comparative biology and taxonomic classification.</title>
        <authorList>
            <person name="Goeker M."/>
        </authorList>
    </citation>
    <scope>NUCLEOTIDE SEQUENCE [LARGE SCALE GENOMIC DNA]</scope>
    <source>
        <strain evidence="2 3">DSM 22071</strain>
    </source>
</reference>
<comment type="caution">
    <text evidence="2">The sequence shown here is derived from an EMBL/GenBank/DDBJ whole genome shotgun (WGS) entry which is preliminary data.</text>
</comment>
<organism evidence="2 3">
    <name type="scientific">Desulfurispira natronophila</name>
    <dbReference type="NCBI Taxonomy" id="682562"/>
    <lineage>
        <taxon>Bacteria</taxon>
        <taxon>Pseudomonadati</taxon>
        <taxon>Chrysiogenota</taxon>
        <taxon>Chrysiogenia</taxon>
        <taxon>Chrysiogenales</taxon>
        <taxon>Chrysiogenaceae</taxon>
        <taxon>Desulfurispira</taxon>
    </lineage>
</organism>
<dbReference type="InterPro" id="IPR043129">
    <property type="entry name" value="ATPase_NBD"/>
</dbReference>
<dbReference type="Proteomes" id="UP000528322">
    <property type="component" value="Unassembled WGS sequence"/>
</dbReference>
<dbReference type="Gene3D" id="3.30.420.40">
    <property type="match status" value="2"/>
</dbReference>
<evidence type="ECO:0000313" key="2">
    <source>
        <dbReference type="EMBL" id="MBB5021044.1"/>
    </source>
</evidence>
<dbReference type="InterPro" id="IPR022496">
    <property type="entry name" value="T6A_TsaB"/>
</dbReference>
<evidence type="ECO:0000259" key="1">
    <source>
        <dbReference type="Pfam" id="PF00814"/>
    </source>
</evidence>
<evidence type="ECO:0000313" key="3">
    <source>
        <dbReference type="Proteomes" id="UP000528322"/>
    </source>
</evidence>
<dbReference type="SUPFAM" id="SSF53067">
    <property type="entry name" value="Actin-like ATPase domain"/>
    <property type="match status" value="1"/>
</dbReference>
<sequence length="211" mass="22821">MILALDTTGEIFSICLMRSDGSYALKEVDTSRKHGTLLPLVLDQLLLTLEKNATDISQIVLVNGPGSFTGLRVGASFIKGIVVANELPVAVCSRLQAVLAPFHNFPLPVIALCDAKRSQVYCRGLGVTSLADDCVLSVTELAGQLPYEFFLCGTLPADFAPLLQKHRVYNLPWGSTALNAALLLKTNALDTRLKGEVPLHYIRKSQAEEAI</sequence>
<keyword evidence="3" id="KW-1185">Reference proteome</keyword>
<name>A0A7W8DG68_9BACT</name>
<dbReference type="NCBIfam" id="TIGR03725">
    <property type="entry name" value="T6A_YeaZ"/>
    <property type="match status" value="1"/>
</dbReference>
<accession>A0A7W8DG68</accession>
<dbReference type="EMBL" id="JACHID010000002">
    <property type="protein sequence ID" value="MBB5021044.1"/>
    <property type="molecule type" value="Genomic_DNA"/>
</dbReference>
<protein>
    <submittedName>
        <fullName evidence="2">tRNA threonylcarbamoyladenosine biosynthesis protein TsaB</fullName>
    </submittedName>
</protein>
<dbReference type="AlphaFoldDB" id="A0A7W8DG68"/>
<feature type="domain" description="Gcp-like" evidence="1">
    <location>
        <begin position="30"/>
        <end position="142"/>
    </location>
</feature>
<dbReference type="Pfam" id="PF00814">
    <property type="entry name" value="TsaD"/>
    <property type="match status" value="1"/>
</dbReference>
<proteinExistence type="predicted"/>
<dbReference type="InterPro" id="IPR000905">
    <property type="entry name" value="Gcp-like_dom"/>
</dbReference>